<name>A0A2P2QTB9_RHIMU</name>
<sequence>MLQVNVLLPKIYKEEHPWKRVSSPRSPMANGLLNLM</sequence>
<dbReference type="AlphaFoldDB" id="A0A2P2QTB9"/>
<accession>A0A2P2QTB9</accession>
<proteinExistence type="predicted"/>
<protein>
    <submittedName>
        <fullName evidence="1">Uncharacterized protein</fullName>
    </submittedName>
</protein>
<dbReference type="EMBL" id="GGEC01089765">
    <property type="protein sequence ID" value="MBX70249.1"/>
    <property type="molecule type" value="Transcribed_RNA"/>
</dbReference>
<reference evidence="1" key="1">
    <citation type="submission" date="2018-02" db="EMBL/GenBank/DDBJ databases">
        <title>Rhizophora mucronata_Transcriptome.</title>
        <authorList>
            <person name="Meera S.P."/>
            <person name="Sreeshan A."/>
            <person name="Augustine A."/>
        </authorList>
    </citation>
    <scope>NUCLEOTIDE SEQUENCE</scope>
    <source>
        <tissue evidence="1">Leaf</tissue>
    </source>
</reference>
<evidence type="ECO:0000313" key="1">
    <source>
        <dbReference type="EMBL" id="MBX70249.1"/>
    </source>
</evidence>
<organism evidence="1">
    <name type="scientific">Rhizophora mucronata</name>
    <name type="common">Asiatic mangrove</name>
    <dbReference type="NCBI Taxonomy" id="61149"/>
    <lineage>
        <taxon>Eukaryota</taxon>
        <taxon>Viridiplantae</taxon>
        <taxon>Streptophyta</taxon>
        <taxon>Embryophyta</taxon>
        <taxon>Tracheophyta</taxon>
        <taxon>Spermatophyta</taxon>
        <taxon>Magnoliopsida</taxon>
        <taxon>eudicotyledons</taxon>
        <taxon>Gunneridae</taxon>
        <taxon>Pentapetalae</taxon>
        <taxon>rosids</taxon>
        <taxon>fabids</taxon>
        <taxon>Malpighiales</taxon>
        <taxon>Rhizophoraceae</taxon>
        <taxon>Rhizophora</taxon>
    </lineage>
</organism>